<evidence type="ECO:0000313" key="11">
    <source>
        <dbReference type="Proteomes" id="UP000199144"/>
    </source>
</evidence>
<evidence type="ECO:0000256" key="2">
    <source>
        <dbReference type="ARBA" id="ARBA00022448"/>
    </source>
</evidence>
<dbReference type="Proteomes" id="UP000199144">
    <property type="component" value="Unassembled WGS sequence"/>
</dbReference>
<dbReference type="Pfam" id="PF04143">
    <property type="entry name" value="Sulf_transp"/>
    <property type="match status" value="1"/>
</dbReference>
<gene>
    <name evidence="10" type="ORF">SAMN04488042_107165</name>
</gene>
<keyword evidence="6 9" id="KW-1133">Transmembrane helix</keyword>
<keyword evidence="7 9" id="KW-0472">Membrane</keyword>
<keyword evidence="11" id="KW-1185">Reference proteome</keyword>
<feature type="transmembrane region" description="Helical" evidence="9">
    <location>
        <begin position="258"/>
        <end position="276"/>
    </location>
</feature>
<feature type="transmembrane region" description="Helical" evidence="9">
    <location>
        <begin position="14"/>
        <end position="34"/>
    </location>
</feature>
<feature type="transmembrane region" description="Helical" evidence="9">
    <location>
        <begin position="88"/>
        <end position="114"/>
    </location>
</feature>
<name>A0A1I4QXP5_9RHOB</name>
<feature type="transmembrane region" description="Helical" evidence="9">
    <location>
        <begin position="325"/>
        <end position="344"/>
    </location>
</feature>
<dbReference type="PANTHER" id="PTHR30574:SF1">
    <property type="entry name" value="SULPHUR TRANSPORT DOMAIN-CONTAINING PROTEIN"/>
    <property type="match status" value="1"/>
</dbReference>
<evidence type="ECO:0000256" key="3">
    <source>
        <dbReference type="ARBA" id="ARBA00022475"/>
    </source>
</evidence>
<evidence type="ECO:0000256" key="5">
    <source>
        <dbReference type="ARBA" id="ARBA00022692"/>
    </source>
</evidence>
<organism evidence="10 11">
    <name type="scientific">Shimia aestuarii</name>
    <dbReference type="NCBI Taxonomy" id="254406"/>
    <lineage>
        <taxon>Bacteria</taxon>
        <taxon>Pseudomonadati</taxon>
        <taxon>Pseudomonadota</taxon>
        <taxon>Alphaproteobacteria</taxon>
        <taxon>Rhodobacterales</taxon>
        <taxon>Roseobacteraceae</taxon>
    </lineage>
</organism>
<dbReference type="GO" id="GO:0005886">
    <property type="term" value="C:plasma membrane"/>
    <property type="evidence" value="ECO:0007669"/>
    <property type="project" value="UniProtKB-SubCell"/>
</dbReference>
<feature type="transmembrane region" description="Helical" evidence="9">
    <location>
        <begin position="297"/>
        <end position="319"/>
    </location>
</feature>
<dbReference type="RefSeq" id="WP_093094909.1">
    <property type="nucleotide sequence ID" value="NZ_FOTQ01000007.1"/>
</dbReference>
<feature type="transmembrane region" description="Helical" evidence="9">
    <location>
        <begin position="164"/>
        <end position="192"/>
    </location>
</feature>
<dbReference type="EMBL" id="FOTQ01000007">
    <property type="protein sequence ID" value="SFM44595.1"/>
    <property type="molecule type" value="Genomic_DNA"/>
</dbReference>
<comment type="subcellular location">
    <subcellularLocation>
        <location evidence="1">Cell inner membrane</location>
        <topology evidence="1">Multi-pass membrane protein</topology>
    </subcellularLocation>
</comment>
<sequence>MLDSLIETLGDNNLATLFGLLGGILLGLAARLGRFCTLGAIEDLLYGGSTLRMRMYVLAIGAAILGSFAAMALGGLQPETSFYFSIRWMPVASVLGGLMFGYGMALAGNCGYGAIARLGGGDLRSFVIVLVMGVSAYVVLAGPLAPLRNMVFPQVDVTGTPPGIAHYLGASLGLSPISIGLAIGSVITIAALASRDFLREPVSIFWALAVAFAVVSGWVGTFWIYRNGFEGLQLVSHSYSAPVGESILYAMTGSVRPLSFAVGSVAGVWLGAFIGSMIRGHFRWEACEDPRELRRQILGAVIMGVGAVIALGCTVGQGITAFSLLAISAPITLLAIFAGAALGLRQLIEGFQVAE</sequence>
<dbReference type="STRING" id="254406.SAMN04488042_107165"/>
<keyword evidence="2" id="KW-0813">Transport</keyword>
<dbReference type="OrthoDB" id="7984363at2"/>
<feature type="transmembrane region" description="Helical" evidence="9">
    <location>
        <begin position="204"/>
        <end position="225"/>
    </location>
</feature>
<evidence type="ECO:0000313" key="10">
    <source>
        <dbReference type="EMBL" id="SFM44595.1"/>
    </source>
</evidence>
<dbReference type="InterPro" id="IPR007272">
    <property type="entry name" value="Sulf_transp_TsuA/YedE"/>
</dbReference>
<keyword evidence="4" id="KW-0997">Cell inner membrane</keyword>
<evidence type="ECO:0000256" key="7">
    <source>
        <dbReference type="ARBA" id="ARBA00023136"/>
    </source>
</evidence>
<keyword evidence="5 9" id="KW-0812">Transmembrane</keyword>
<proteinExistence type="inferred from homology"/>
<evidence type="ECO:0000256" key="9">
    <source>
        <dbReference type="SAM" id="Phobius"/>
    </source>
</evidence>
<evidence type="ECO:0000256" key="1">
    <source>
        <dbReference type="ARBA" id="ARBA00004429"/>
    </source>
</evidence>
<dbReference type="PANTHER" id="PTHR30574">
    <property type="entry name" value="INNER MEMBRANE PROTEIN YEDE"/>
    <property type="match status" value="1"/>
</dbReference>
<accession>A0A1I4QXP5</accession>
<reference evidence="10 11" key="1">
    <citation type="submission" date="2016-10" db="EMBL/GenBank/DDBJ databases">
        <authorList>
            <person name="de Groot N.N."/>
        </authorList>
    </citation>
    <scope>NUCLEOTIDE SEQUENCE [LARGE SCALE GENOMIC DNA]</scope>
    <source>
        <strain evidence="10 11">DSM 15283</strain>
    </source>
</reference>
<feature type="transmembrane region" description="Helical" evidence="9">
    <location>
        <begin position="55"/>
        <end position="76"/>
    </location>
</feature>
<evidence type="ECO:0000256" key="4">
    <source>
        <dbReference type="ARBA" id="ARBA00022519"/>
    </source>
</evidence>
<dbReference type="AlphaFoldDB" id="A0A1I4QXP5"/>
<evidence type="ECO:0000256" key="8">
    <source>
        <dbReference type="ARBA" id="ARBA00035655"/>
    </source>
</evidence>
<keyword evidence="3" id="KW-1003">Cell membrane</keyword>
<protein>
    <submittedName>
        <fullName evidence="10">Uncharacterized protein</fullName>
    </submittedName>
</protein>
<evidence type="ECO:0000256" key="6">
    <source>
        <dbReference type="ARBA" id="ARBA00022989"/>
    </source>
</evidence>
<comment type="similarity">
    <text evidence="8">Belongs to the TsuA/YedE (TC 9.B.102) family.</text>
</comment>
<feature type="transmembrane region" description="Helical" evidence="9">
    <location>
        <begin position="126"/>
        <end position="144"/>
    </location>
</feature>